<gene>
    <name evidence="2" type="ORF">CF165_42380</name>
</gene>
<keyword evidence="1" id="KW-0472">Membrane</keyword>
<accession>A0A229SNW6</accession>
<comment type="caution">
    <text evidence="2">The sequence shown here is derived from an EMBL/GenBank/DDBJ whole genome shotgun (WGS) entry which is preliminary data.</text>
</comment>
<dbReference type="RefSeq" id="WP_093953230.1">
    <property type="nucleotide sequence ID" value="NZ_NMUL01000060.1"/>
</dbReference>
<dbReference type="AlphaFoldDB" id="A0A229SNW6"/>
<dbReference type="Proteomes" id="UP000215199">
    <property type="component" value="Unassembled WGS sequence"/>
</dbReference>
<proteinExistence type="predicted"/>
<sequence>MDDKWFATQIDMTALDLRVAMAQVENDEALKLTGLEPVILAIAYKAVVGVVSGFTGRLMYDKWKSARSRKNLDEIAARLSRTVIGALQSDTMDDDVIKTDVINALTLEGLSLEQAHIVCDRTFTRVKDQLHKA</sequence>
<evidence type="ECO:0000313" key="3">
    <source>
        <dbReference type="Proteomes" id="UP000215199"/>
    </source>
</evidence>
<feature type="transmembrane region" description="Helical" evidence="1">
    <location>
        <begin position="38"/>
        <end position="60"/>
    </location>
</feature>
<reference evidence="3" key="1">
    <citation type="submission" date="2017-07" db="EMBL/GenBank/DDBJ databases">
        <title>Comparative genome mining reveals phylogenetic distribution patterns of secondary metabolites in Amycolatopsis.</title>
        <authorList>
            <person name="Adamek M."/>
            <person name="Alanjary M."/>
            <person name="Sales-Ortells H."/>
            <person name="Goodfellow M."/>
            <person name="Bull A.T."/>
            <person name="Kalinowski J."/>
            <person name="Ziemert N."/>
        </authorList>
    </citation>
    <scope>NUCLEOTIDE SEQUENCE [LARGE SCALE GENOMIC DNA]</scope>
    <source>
        <strain evidence="3">H5</strain>
    </source>
</reference>
<organism evidence="2 3">
    <name type="scientific">Amycolatopsis vastitatis</name>
    <dbReference type="NCBI Taxonomy" id="1905142"/>
    <lineage>
        <taxon>Bacteria</taxon>
        <taxon>Bacillati</taxon>
        <taxon>Actinomycetota</taxon>
        <taxon>Actinomycetes</taxon>
        <taxon>Pseudonocardiales</taxon>
        <taxon>Pseudonocardiaceae</taxon>
        <taxon>Amycolatopsis</taxon>
    </lineage>
</organism>
<evidence type="ECO:0000256" key="1">
    <source>
        <dbReference type="SAM" id="Phobius"/>
    </source>
</evidence>
<keyword evidence="3" id="KW-1185">Reference proteome</keyword>
<protein>
    <submittedName>
        <fullName evidence="2">Uncharacterized protein</fullName>
    </submittedName>
</protein>
<name>A0A229SNW6_9PSEU</name>
<keyword evidence="1" id="KW-1133">Transmembrane helix</keyword>
<keyword evidence="1" id="KW-0812">Transmembrane</keyword>
<evidence type="ECO:0000313" key="2">
    <source>
        <dbReference type="EMBL" id="OXM60474.1"/>
    </source>
</evidence>
<dbReference type="EMBL" id="NMUL01000060">
    <property type="protein sequence ID" value="OXM60474.1"/>
    <property type="molecule type" value="Genomic_DNA"/>
</dbReference>
<dbReference type="OrthoDB" id="9883117at2"/>